<accession>A0A6J5M691</accession>
<reference evidence="1" key="1">
    <citation type="submission" date="2020-04" db="EMBL/GenBank/DDBJ databases">
        <authorList>
            <person name="Chiriac C."/>
            <person name="Salcher M."/>
            <person name="Ghai R."/>
            <person name="Kavagutti S V."/>
        </authorList>
    </citation>
    <scope>NUCLEOTIDE SEQUENCE</scope>
</reference>
<gene>
    <name evidence="1" type="ORF">UFOVP445_13</name>
</gene>
<dbReference type="EMBL" id="LR796406">
    <property type="protein sequence ID" value="CAB4142218.1"/>
    <property type="molecule type" value="Genomic_DNA"/>
</dbReference>
<protein>
    <submittedName>
        <fullName evidence="1">Uncharacterized protein</fullName>
    </submittedName>
</protein>
<name>A0A6J5M691_9CAUD</name>
<sequence>MMTSAQYSIASTPIKISSTSQTPRIINIHVTNGSVYIGATNTVSATTGFFYEKAAGILTIQMDSDDELWAMTDSGTHTLTVLERYL</sequence>
<evidence type="ECO:0000313" key="1">
    <source>
        <dbReference type="EMBL" id="CAB4142218.1"/>
    </source>
</evidence>
<proteinExistence type="predicted"/>
<organism evidence="1">
    <name type="scientific">uncultured Caudovirales phage</name>
    <dbReference type="NCBI Taxonomy" id="2100421"/>
    <lineage>
        <taxon>Viruses</taxon>
        <taxon>Duplodnaviria</taxon>
        <taxon>Heunggongvirae</taxon>
        <taxon>Uroviricota</taxon>
        <taxon>Caudoviricetes</taxon>
        <taxon>Peduoviridae</taxon>
        <taxon>Maltschvirus</taxon>
        <taxon>Maltschvirus maltsch</taxon>
    </lineage>
</organism>